<evidence type="ECO:0000256" key="12">
    <source>
        <dbReference type="ARBA" id="ARBA00022989"/>
    </source>
</evidence>
<dbReference type="SMART" id="SM00647">
    <property type="entry name" value="IBR"/>
    <property type="match status" value="2"/>
</dbReference>
<feature type="transmembrane region" description="Helical" evidence="15">
    <location>
        <begin position="317"/>
        <end position="336"/>
    </location>
</feature>
<feature type="domain" description="RING-type" evidence="17">
    <location>
        <begin position="21"/>
        <end position="220"/>
    </location>
</feature>
<keyword evidence="12 15" id="KW-1133">Transmembrane helix</keyword>
<evidence type="ECO:0000256" key="2">
    <source>
        <dbReference type="ARBA" id="ARBA00004167"/>
    </source>
</evidence>
<evidence type="ECO:0000259" key="17">
    <source>
        <dbReference type="PROSITE" id="PS51873"/>
    </source>
</evidence>
<evidence type="ECO:0000256" key="10">
    <source>
        <dbReference type="ARBA" id="ARBA00022786"/>
    </source>
</evidence>
<dbReference type="GO" id="GO:0005737">
    <property type="term" value="C:cytoplasm"/>
    <property type="evidence" value="ECO:0007669"/>
    <property type="project" value="UniProtKB-ARBA"/>
</dbReference>
<comment type="catalytic activity">
    <reaction evidence="1">
        <text>[E2 ubiquitin-conjugating enzyme]-S-ubiquitinyl-L-cysteine + [acceptor protein]-L-lysine = [E2 ubiquitin-conjugating enzyme]-L-cysteine + [acceptor protein]-N(6)-ubiquitinyl-L-lysine.</text>
        <dbReference type="EC" id="2.3.2.31"/>
    </reaction>
</comment>
<comment type="pathway">
    <text evidence="3">Protein modification; protein ubiquitination.</text>
</comment>
<dbReference type="InterPro" id="IPR001841">
    <property type="entry name" value="Znf_RING"/>
</dbReference>
<dbReference type="InterPro" id="IPR031127">
    <property type="entry name" value="E3_UB_ligase_RBR"/>
</dbReference>
<dbReference type="InterPro" id="IPR002867">
    <property type="entry name" value="IBR_dom"/>
</dbReference>
<evidence type="ECO:0000256" key="3">
    <source>
        <dbReference type="ARBA" id="ARBA00004906"/>
    </source>
</evidence>
<evidence type="ECO:0000256" key="7">
    <source>
        <dbReference type="ARBA" id="ARBA00022723"/>
    </source>
</evidence>
<keyword evidence="19" id="KW-1185">Reference proteome</keyword>
<comment type="caution">
    <text evidence="18">The sequence shown here is derived from an EMBL/GenBank/DDBJ whole genome shotgun (WGS) entry which is preliminary data.</text>
</comment>
<keyword evidence="10" id="KW-0833">Ubl conjugation pathway</keyword>
<evidence type="ECO:0000313" key="19">
    <source>
        <dbReference type="Proteomes" id="UP000187209"/>
    </source>
</evidence>
<evidence type="ECO:0000256" key="8">
    <source>
        <dbReference type="ARBA" id="ARBA00022737"/>
    </source>
</evidence>
<evidence type="ECO:0000256" key="13">
    <source>
        <dbReference type="ARBA" id="ARBA00023136"/>
    </source>
</evidence>
<evidence type="ECO:0000256" key="6">
    <source>
        <dbReference type="ARBA" id="ARBA00022692"/>
    </source>
</evidence>
<evidence type="ECO:0000256" key="15">
    <source>
        <dbReference type="SAM" id="Phobius"/>
    </source>
</evidence>
<keyword evidence="13 15" id="KW-0472">Membrane</keyword>
<dbReference type="GO" id="GO:0008270">
    <property type="term" value="F:zinc ion binding"/>
    <property type="evidence" value="ECO:0007669"/>
    <property type="project" value="UniProtKB-KW"/>
</dbReference>
<keyword evidence="11" id="KW-0862">Zinc</keyword>
<dbReference type="EC" id="2.3.2.31" evidence="4"/>
<feature type="transmembrane region" description="Helical" evidence="15">
    <location>
        <begin position="222"/>
        <end position="250"/>
    </location>
</feature>
<dbReference type="GO" id="GO:0031090">
    <property type="term" value="C:organelle membrane"/>
    <property type="evidence" value="ECO:0007669"/>
    <property type="project" value="UniProtKB-ARBA"/>
</dbReference>
<dbReference type="GO" id="GO:0016567">
    <property type="term" value="P:protein ubiquitination"/>
    <property type="evidence" value="ECO:0007669"/>
    <property type="project" value="InterPro"/>
</dbReference>
<dbReference type="PROSITE" id="PS50089">
    <property type="entry name" value="ZF_RING_2"/>
    <property type="match status" value="1"/>
</dbReference>
<proteinExistence type="predicted"/>
<dbReference type="Pfam" id="PF01485">
    <property type="entry name" value="IBR"/>
    <property type="match status" value="1"/>
</dbReference>
<feature type="domain" description="RING-type" evidence="16">
    <location>
        <begin position="25"/>
        <end position="71"/>
    </location>
</feature>
<dbReference type="PROSITE" id="PS51873">
    <property type="entry name" value="TRIAD"/>
    <property type="match status" value="1"/>
</dbReference>
<evidence type="ECO:0000256" key="5">
    <source>
        <dbReference type="ARBA" id="ARBA00022679"/>
    </source>
</evidence>
<keyword evidence="5" id="KW-0808">Transferase</keyword>
<dbReference type="InterPro" id="IPR054694">
    <property type="entry name" value="Parkin-like_IBR"/>
</dbReference>
<dbReference type="InterPro" id="IPR013083">
    <property type="entry name" value="Znf_RING/FYVE/PHD"/>
</dbReference>
<evidence type="ECO:0000313" key="18">
    <source>
        <dbReference type="EMBL" id="OMJ72559.1"/>
    </source>
</evidence>
<dbReference type="PROSITE" id="PS00518">
    <property type="entry name" value="ZF_RING_1"/>
    <property type="match status" value="1"/>
</dbReference>
<dbReference type="OrthoDB" id="1431934at2759"/>
<feature type="transmembrane region" description="Helical" evidence="15">
    <location>
        <begin position="342"/>
        <end position="359"/>
    </location>
</feature>
<evidence type="ECO:0000259" key="16">
    <source>
        <dbReference type="PROSITE" id="PS50089"/>
    </source>
</evidence>
<dbReference type="PANTHER" id="PTHR11685">
    <property type="entry name" value="RBR FAMILY RING FINGER AND IBR DOMAIN-CONTAINING"/>
    <property type="match status" value="1"/>
</dbReference>
<comment type="subcellular location">
    <subcellularLocation>
        <location evidence="2">Membrane</location>
        <topology evidence="2">Single-pass membrane protein</topology>
    </subcellularLocation>
</comment>
<dbReference type="Pfam" id="PF22605">
    <property type="entry name" value="IBR_2"/>
    <property type="match status" value="1"/>
</dbReference>
<keyword evidence="7" id="KW-0479">Metal-binding</keyword>
<gene>
    <name evidence="18" type="ORF">SteCoe_28975</name>
</gene>
<dbReference type="AlphaFoldDB" id="A0A1R2B708"/>
<evidence type="ECO:0000256" key="14">
    <source>
        <dbReference type="PROSITE-ProRule" id="PRU00175"/>
    </source>
</evidence>
<keyword evidence="6 15" id="KW-0812">Transmembrane</keyword>
<dbReference type="Gene3D" id="1.20.120.1750">
    <property type="match status" value="1"/>
</dbReference>
<dbReference type="CDD" id="cd20336">
    <property type="entry name" value="Rcat_RBR"/>
    <property type="match status" value="1"/>
</dbReference>
<name>A0A1R2B708_9CILI</name>
<evidence type="ECO:0000256" key="1">
    <source>
        <dbReference type="ARBA" id="ARBA00001798"/>
    </source>
</evidence>
<organism evidence="18 19">
    <name type="scientific">Stentor coeruleus</name>
    <dbReference type="NCBI Taxonomy" id="5963"/>
    <lineage>
        <taxon>Eukaryota</taxon>
        <taxon>Sar</taxon>
        <taxon>Alveolata</taxon>
        <taxon>Ciliophora</taxon>
        <taxon>Postciliodesmatophora</taxon>
        <taxon>Heterotrichea</taxon>
        <taxon>Heterotrichida</taxon>
        <taxon>Stentoridae</taxon>
        <taxon>Stentor</taxon>
    </lineage>
</organism>
<sequence>MRLQSKLKMDSNYLSEPLLSQDDYCPICLISNPTCGLIDCEHFFCKRCLTEYIELKILDGQVNKITCPAINCQTILQSHTIEELVSVSIFNKYTDFYRKKTLEADIYFRWCPEKNCTGYDIFKGNNKLKCQFCSFEYCFLCADPWHSNKNCKPLDSGFIEWEKSSSVKICPTCKVRTERNGGCPYMICHKCTTSWCWICGKADNEHDGLNCLIGPNWYDMHILILLIMIFLPVLLPFTLVIALAAFMYYDGHLINDSSSVVLGYFSRFRILFYVIFTVISPPIVAVVGVIGILYFAFKSAIYCVPENVWEKKDACRVLRGAFVVLLALLFTIIYLLVTVVVVLASCPVGIILLVIKYGYQTIIFMKKRLEKKEI</sequence>
<dbReference type="FunFam" id="3.30.40.10:FF:000051">
    <property type="entry name" value="RBR-type E3 ubiquitin transferase"/>
    <property type="match status" value="1"/>
</dbReference>
<keyword evidence="8" id="KW-0677">Repeat</keyword>
<dbReference type="Gene3D" id="3.30.40.10">
    <property type="entry name" value="Zinc/RING finger domain, C3HC4 (zinc finger)"/>
    <property type="match status" value="1"/>
</dbReference>
<protein>
    <recommendedName>
        <fullName evidence="4">RBR-type E3 ubiquitin transferase</fullName>
        <ecNumber evidence="4">2.3.2.31</ecNumber>
    </recommendedName>
</protein>
<evidence type="ECO:0000256" key="4">
    <source>
        <dbReference type="ARBA" id="ARBA00012251"/>
    </source>
</evidence>
<dbReference type="SUPFAM" id="SSF57850">
    <property type="entry name" value="RING/U-box"/>
    <property type="match status" value="3"/>
</dbReference>
<dbReference type="GO" id="GO:0061630">
    <property type="term" value="F:ubiquitin protein ligase activity"/>
    <property type="evidence" value="ECO:0007669"/>
    <property type="project" value="UniProtKB-EC"/>
</dbReference>
<keyword evidence="9 14" id="KW-0863">Zinc-finger</keyword>
<dbReference type="EMBL" id="MPUH01000891">
    <property type="protein sequence ID" value="OMJ72559.1"/>
    <property type="molecule type" value="Genomic_DNA"/>
</dbReference>
<dbReference type="InterPro" id="IPR017907">
    <property type="entry name" value="Znf_RING_CS"/>
</dbReference>
<dbReference type="Proteomes" id="UP000187209">
    <property type="component" value="Unassembled WGS sequence"/>
</dbReference>
<dbReference type="InterPro" id="IPR044066">
    <property type="entry name" value="TRIAD_supradom"/>
</dbReference>
<accession>A0A1R2B708</accession>
<evidence type="ECO:0000256" key="11">
    <source>
        <dbReference type="ARBA" id="ARBA00022833"/>
    </source>
</evidence>
<reference evidence="18 19" key="1">
    <citation type="submission" date="2016-11" db="EMBL/GenBank/DDBJ databases">
        <title>The macronuclear genome of Stentor coeruleus: a giant cell with tiny introns.</title>
        <authorList>
            <person name="Slabodnick M."/>
            <person name="Ruby J.G."/>
            <person name="Reiff S.B."/>
            <person name="Swart E.C."/>
            <person name="Gosai S."/>
            <person name="Prabakaran S."/>
            <person name="Witkowska E."/>
            <person name="Larue G.E."/>
            <person name="Fisher S."/>
            <person name="Freeman R.M."/>
            <person name="Gunawardena J."/>
            <person name="Chu W."/>
            <person name="Stover N.A."/>
            <person name="Gregory B.D."/>
            <person name="Nowacki M."/>
            <person name="Derisi J."/>
            <person name="Roy S.W."/>
            <person name="Marshall W.F."/>
            <person name="Sood P."/>
        </authorList>
    </citation>
    <scope>NUCLEOTIDE SEQUENCE [LARGE SCALE GENOMIC DNA]</scope>
    <source>
        <strain evidence="18">WM001</strain>
    </source>
</reference>
<evidence type="ECO:0000256" key="9">
    <source>
        <dbReference type="ARBA" id="ARBA00022771"/>
    </source>
</evidence>
<feature type="transmembrane region" description="Helical" evidence="15">
    <location>
        <begin position="270"/>
        <end position="297"/>
    </location>
</feature>